<keyword evidence="1 5" id="KW-0479">Metal-binding</keyword>
<dbReference type="InterPro" id="IPR011051">
    <property type="entry name" value="RmlC_Cupin_sf"/>
</dbReference>
<dbReference type="PANTHER" id="PTHR42742:SF3">
    <property type="entry name" value="FRUCTOKINASE"/>
    <property type="match status" value="1"/>
</dbReference>
<dbReference type="RefSeq" id="WP_022789815.1">
    <property type="nucleotide sequence ID" value="NZ_UHFX01000003.1"/>
</dbReference>
<protein>
    <recommendedName>
        <fullName evidence="3">Phosphohexomutase</fullName>
    </recommendedName>
    <alternativeName>
        <fullName evidence="4">Phosphomannose isomerase</fullName>
    </alternativeName>
</protein>
<keyword evidence="10" id="KW-1185">Reference proteome</keyword>
<feature type="binding site" evidence="5">
    <location>
        <position position="168"/>
    </location>
    <ligand>
        <name>Zn(2+)</name>
        <dbReference type="ChEBI" id="CHEBI:29105"/>
    </ligand>
</feature>
<name>A0A380LJF3_9FIRM</name>
<evidence type="ECO:0000256" key="1">
    <source>
        <dbReference type="ARBA" id="ARBA00022723"/>
    </source>
</evidence>
<feature type="binding site" evidence="5">
    <location>
        <position position="111"/>
    </location>
    <ligand>
        <name>Zn(2+)</name>
        <dbReference type="ChEBI" id="CHEBI:29105"/>
    </ligand>
</feature>
<evidence type="ECO:0000256" key="5">
    <source>
        <dbReference type="PIRSR" id="PIRSR036894-1"/>
    </source>
</evidence>
<dbReference type="Pfam" id="PF20511">
    <property type="entry name" value="PMI_typeI_cat"/>
    <property type="match status" value="1"/>
</dbReference>
<organism evidence="9 10">
    <name type="scientific">Faecalicoccus pleomorphus</name>
    <dbReference type="NCBI Taxonomy" id="1323"/>
    <lineage>
        <taxon>Bacteria</taxon>
        <taxon>Bacillati</taxon>
        <taxon>Bacillota</taxon>
        <taxon>Erysipelotrichia</taxon>
        <taxon>Erysipelotrichales</taxon>
        <taxon>Erysipelotrichaceae</taxon>
        <taxon>Faecalicoccus</taxon>
    </lineage>
</organism>
<dbReference type="PIRSF" id="PIRSF036894">
    <property type="entry name" value="PMI_Firm_short"/>
    <property type="match status" value="1"/>
</dbReference>
<dbReference type="GeneID" id="77461268"/>
<keyword evidence="9" id="KW-0413">Isomerase</keyword>
<keyword evidence="2 5" id="KW-0862">Zinc</keyword>
<feature type="active site" evidence="6">
    <location>
        <position position="188"/>
    </location>
</feature>
<proteinExistence type="predicted"/>
<dbReference type="CDD" id="cd07010">
    <property type="entry name" value="cupin_PMI_type_I_N_bac"/>
    <property type="match status" value="1"/>
</dbReference>
<evidence type="ECO:0000259" key="7">
    <source>
        <dbReference type="Pfam" id="PF20511"/>
    </source>
</evidence>
<dbReference type="Pfam" id="PF21621">
    <property type="entry name" value="MPI_cupin_dom"/>
    <property type="match status" value="1"/>
</dbReference>
<dbReference type="InterPro" id="IPR014628">
    <property type="entry name" value="Man6P_isomerase_Firm_short"/>
</dbReference>
<dbReference type="SUPFAM" id="SSF51182">
    <property type="entry name" value="RmlC-like cupins"/>
    <property type="match status" value="1"/>
</dbReference>
<evidence type="ECO:0000256" key="6">
    <source>
        <dbReference type="PIRSR" id="PIRSR036894-2"/>
    </source>
</evidence>
<dbReference type="Proteomes" id="UP000255523">
    <property type="component" value="Unassembled WGS sequence"/>
</dbReference>
<evidence type="ECO:0000313" key="10">
    <source>
        <dbReference type="Proteomes" id="UP000255523"/>
    </source>
</evidence>
<feature type="binding site" evidence="5">
    <location>
        <position position="94"/>
    </location>
    <ligand>
        <name>Zn(2+)</name>
        <dbReference type="ChEBI" id="CHEBI:29105"/>
    </ligand>
</feature>
<feature type="domain" description="Mannose-6-phosphate isomerase cupin" evidence="8">
    <location>
        <begin position="234"/>
        <end position="308"/>
    </location>
</feature>
<evidence type="ECO:0000256" key="4">
    <source>
        <dbReference type="ARBA" id="ARBA00030762"/>
    </source>
</evidence>
<dbReference type="GO" id="GO:0008270">
    <property type="term" value="F:zinc ion binding"/>
    <property type="evidence" value="ECO:0007669"/>
    <property type="project" value="InterPro"/>
</dbReference>
<sequence>MYPIQLKPIYDKTIWANDKLTSLRHIEEEGYGTCWEISAHSYCTNEVINGIYKGKTLMELIQEKPKEMLGEVPFEKMLRLAYLDAKEDLSIQVHPYNSYALEHENDLGKTESWYVLDAKPGATLVAGTTTRDKSVIQKAVEEENLEPYLRKVDIEAGDFILIPAGMLHALGAGIFAIEIGTNSNTTYRFYDYNRVDAQGNKRELHLKKSFDVADFSLQSQKISNPYMEGQHKILVDCDEFVVELYDIKDTLTLDTEGKKFHTLTFVQEDAKILYGQNSLSVKYTENVFIPASLGSYTIQGHGRVLVAYSKI</sequence>
<dbReference type="EMBL" id="UHFX01000003">
    <property type="protein sequence ID" value="SUO03413.1"/>
    <property type="molecule type" value="Genomic_DNA"/>
</dbReference>
<dbReference type="InterPro" id="IPR014710">
    <property type="entry name" value="RmlC-like_jellyroll"/>
</dbReference>
<evidence type="ECO:0000259" key="8">
    <source>
        <dbReference type="Pfam" id="PF21621"/>
    </source>
</evidence>
<dbReference type="Gene3D" id="2.60.120.10">
    <property type="entry name" value="Jelly Rolls"/>
    <property type="match status" value="2"/>
</dbReference>
<dbReference type="PANTHER" id="PTHR42742">
    <property type="entry name" value="TRANSCRIPTIONAL REPRESSOR MPRA"/>
    <property type="match status" value="1"/>
</dbReference>
<reference evidence="9 10" key="1">
    <citation type="submission" date="2018-06" db="EMBL/GenBank/DDBJ databases">
        <authorList>
            <consortium name="Pathogen Informatics"/>
            <person name="Doyle S."/>
        </authorList>
    </citation>
    <scope>NUCLEOTIDE SEQUENCE [LARGE SCALE GENOMIC DNA]</scope>
    <source>
        <strain evidence="9 10">NCTC11087</strain>
    </source>
</reference>
<evidence type="ECO:0000256" key="3">
    <source>
        <dbReference type="ARBA" id="ARBA00029741"/>
    </source>
</evidence>
<dbReference type="AlphaFoldDB" id="A0A380LJF3"/>
<feature type="domain" description="Phosphomannose isomerase type I catalytic" evidence="7">
    <location>
        <begin position="27"/>
        <end position="100"/>
    </location>
</feature>
<evidence type="ECO:0000256" key="2">
    <source>
        <dbReference type="ARBA" id="ARBA00022833"/>
    </source>
</evidence>
<gene>
    <name evidence="9" type="primary">pmi_1</name>
    <name evidence="9" type="ORF">NCTC11087_00274</name>
</gene>
<comment type="cofactor">
    <cofactor evidence="5">
        <name>Zn(2+)</name>
        <dbReference type="ChEBI" id="CHEBI:29105"/>
    </cofactor>
    <text evidence="5">Binds 1 zinc ion per subunit.</text>
</comment>
<dbReference type="InterPro" id="IPR046457">
    <property type="entry name" value="PMI_typeI_cat"/>
</dbReference>
<dbReference type="GO" id="GO:0005975">
    <property type="term" value="P:carbohydrate metabolic process"/>
    <property type="evidence" value="ECO:0007669"/>
    <property type="project" value="InterPro"/>
</dbReference>
<accession>A0A380LJF3</accession>
<evidence type="ECO:0000313" key="9">
    <source>
        <dbReference type="EMBL" id="SUO03413.1"/>
    </source>
</evidence>
<dbReference type="GO" id="GO:0004476">
    <property type="term" value="F:mannose-6-phosphate isomerase activity"/>
    <property type="evidence" value="ECO:0007669"/>
    <property type="project" value="InterPro"/>
</dbReference>
<dbReference type="OrthoDB" id="9808275at2"/>
<dbReference type="InterPro" id="IPR051804">
    <property type="entry name" value="Carb_Metab_Reg_Kinase/Isom"/>
</dbReference>
<dbReference type="InterPro" id="IPR049071">
    <property type="entry name" value="MPI_cupin_dom"/>
</dbReference>